<dbReference type="AlphaFoldDB" id="A0A5C7IU44"/>
<reference evidence="4" key="1">
    <citation type="journal article" date="2019" name="Gigascience">
        <title>De novo genome assembly of the endangered Acer yangbiense, a plant species with extremely small populations endemic to Yunnan Province, China.</title>
        <authorList>
            <person name="Yang J."/>
            <person name="Wariss H.M."/>
            <person name="Tao L."/>
            <person name="Zhang R."/>
            <person name="Yun Q."/>
            <person name="Hollingsworth P."/>
            <person name="Dao Z."/>
            <person name="Luo G."/>
            <person name="Guo H."/>
            <person name="Ma Y."/>
            <person name="Sun W."/>
        </authorList>
    </citation>
    <scope>NUCLEOTIDE SEQUENCE [LARGE SCALE GENOMIC DNA]</scope>
    <source>
        <strain evidence="4">cv. Malutang</strain>
    </source>
</reference>
<organism evidence="3 4">
    <name type="scientific">Acer yangbiense</name>
    <dbReference type="NCBI Taxonomy" id="1000413"/>
    <lineage>
        <taxon>Eukaryota</taxon>
        <taxon>Viridiplantae</taxon>
        <taxon>Streptophyta</taxon>
        <taxon>Embryophyta</taxon>
        <taxon>Tracheophyta</taxon>
        <taxon>Spermatophyta</taxon>
        <taxon>Magnoliopsida</taxon>
        <taxon>eudicotyledons</taxon>
        <taxon>Gunneridae</taxon>
        <taxon>Pentapetalae</taxon>
        <taxon>rosids</taxon>
        <taxon>malvids</taxon>
        <taxon>Sapindales</taxon>
        <taxon>Sapindaceae</taxon>
        <taxon>Hippocastanoideae</taxon>
        <taxon>Acereae</taxon>
        <taxon>Acer</taxon>
    </lineage>
</organism>
<protein>
    <submittedName>
        <fullName evidence="3">Uncharacterized protein</fullName>
    </submittedName>
</protein>
<keyword evidence="2" id="KW-1133">Transmembrane helix</keyword>
<proteinExistence type="predicted"/>
<dbReference type="PANTHER" id="PTHR31170">
    <property type="entry name" value="BNAC04G53230D PROTEIN"/>
    <property type="match status" value="1"/>
</dbReference>
<dbReference type="PANTHER" id="PTHR31170:SF9">
    <property type="entry name" value="PROTEIN, PUTATIVE (DUF247)-RELATED"/>
    <property type="match status" value="1"/>
</dbReference>
<comment type="caution">
    <text evidence="3">The sequence shown here is derived from an EMBL/GenBank/DDBJ whole genome shotgun (WGS) entry which is preliminary data.</text>
</comment>
<sequence>MEEKCREREAPDDANGKEMVVIEESDDVNEMEILEAPLPPTPIKCENNDLASSSTDQHEQHQPKDSIIDIKELEELMEFLEDNVDYDLKDIHVPVPQCCIYRVPKYLRKINEAAYTPQVISIGPLHHGEEEFIEMEKQKLRYMLEFSKKVGKEKLKEFKRFIEDNEQKIRNYYQENSSLPSLKFVNMILHDAVFIIEVILRYCLRDRTFDFFLHTLRLVIKRDLQLLENQLPYFVLQKLLEHFLANEEYPDLLLILSLEYFSIRKPDVFLEPDYQILHFTDLRRYFLIKNFRPDPEPGEMRDLPIATKLHRSGVKFKVGIKDSLEISCKDVENAILIPYLKSFELPIPWIKELELQIPRFEIYDSTECLYRNMMALEQCHYRGKTHICDFILLMDYLIDTVKDVDLLVEEGIIFNCLGDNAVIAKMFNNFCLEIVANPSDSYNISKKLKEHYDNRWNHTMATFRTVYFSDIWTGTATVAAVILLVLTLIQTVFSIMSWRSSLKSK</sequence>
<dbReference type="Proteomes" id="UP000323000">
    <property type="component" value="Chromosome 1"/>
</dbReference>
<keyword evidence="4" id="KW-1185">Reference proteome</keyword>
<dbReference type="Pfam" id="PF03140">
    <property type="entry name" value="DUF247"/>
    <property type="match status" value="1"/>
</dbReference>
<dbReference type="EMBL" id="VAHF01000001">
    <property type="protein sequence ID" value="TXG71972.1"/>
    <property type="molecule type" value="Genomic_DNA"/>
</dbReference>
<name>A0A5C7IU44_9ROSI</name>
<accession>A0A5C7IU44</accession>
<keyword evidence="2" id="KW-0812">Transmembrane</keyword>
<keyword evidence="2" id="KW-0472">Membrane</keyword>
<evidence type="ECO:0000313" key="3">
    <source>
        <dbReference type="EMBL" id="TXG71972.1"/>
    </source>
</evidence>
<evidence type="ECO:0000256" key="1">
    <source>
        <dbReference type="SAM" id="MobiDB-lite"/>
    </source>
</evidence>
<feature type="region of interest" description="Disordered" evidence="1">
    <location>
        <begin position="38"/>
        <end position="64"/>
    </location>
</feature>
<evidence type="ECO:0000313" key="4">
    <source>
        <dbReference type="Proteomes" id="UP000323000"/>
    </source>
</evidence>
<dbReference type="OrthoDB" id="591587at2759"/>
<dbReference type="InterPro" id="IPR004158">
    <property type="entry name" value="DUF247_pln"/>
</dbReference>
<feature type="transmembrane region" description="Helical" evidence="2">
    <location>
        <begin position="471"/>
        <end position="496"/>
    </location>
</feature>
<gene>
    <name evidence="3" type="ORF">EZV62_000551</name>
</gene>
<evidence type="ECO:0000256" key="2">
    <source>
        <dbReference type="SAM" id="Phobius"/>
    </source>
</evidence>